<comment type="caution">
    <text evidence="1">The sequence shown here is derived from an EMBL/GenBank/DDBJ whole genome shotgun (WGS) entry which is preliminary data.</text>
</comment>
<dbReference type="Proteomes" id="UP001055811">
    <property type="component" value="Linkage Group LG02"/>
</dbReference>
<sequence>MFPSSVQLSLSSSTTFPVVSISIIIIFIIFFGKYVIIKTTSNQLGLPPGPTPLPFIGCTIQMLLNRPTFRWIQELMAQFKTPILCIRLGPSTHVIVVSCPNLACEFLRKQDIVFSSRPETLSTYLVSDGYKTTILSPPGDQWKKMRTILVHDVLSPPIYKWLQPKRDEEANHLLSYIHNQIEKHATPTDSGFFGDGMEDGGPGEEETEHVASVFTILKYLYAFSIIDFYPWLGGKIDFDGHQKIIKTAIQRVRKYQDRLIDERIQMWNEGVRKVKDDVLDVLINHETPKLTAEEIKAQILEIMLAAIDNPSNAIEWAMAEMINEPTILKRATAELDHEAPEIFEA</sequence>
<accession>A0ACB9GAS6</accession>
<keyword evidence="2" id="KW-1185">Reference proteome</keyword>
<name>A0ACB9GAS6_CICIN</name>
<reference evidence="2" key="1">
    <citation type="journal article" date="2022" name="Mol. Ecol. Resour.">
        <title>The genomes of chicory, endive, great burdock and yacon provide insights into Asteraceae palaeo-polyploidization history and plant inulin production.</title>
        <authorList>
            <person name="Fan W."/>
            <person name="Wang S."/>
            <person name="Wang H."/>
            <person name="Wang A."/>
            <person name="Jiang F."/>
            <person name="Liu H."/>
            <person name="Zhao H."/>
            <person name="Xu D."/>
            <person name="Zhang Y."/>
        </authorList>
    </citation>
    <scope>NUCLEOTIDE SEQUENCE [LARGE SCALE GENOMIC DNA]</scope>
    <source>
        <strain evidence="2">cv. Punajuju</strain>
    </source>
</reference>
<proteinExistence type="predicted"/>
<organism evidence="1 2">
    <name type="scientific">Cichorium intybus</name>
    <name type="common">Chicory</name>
    <dbReference type="NCBI Taxonomy" id="13427"/>
    <lineage>
        <taxon>Eukaryota</taxon>
        <taxon>Viridiplantae</taxon>
        <taxon>Streptophyta</taxon>
        <taxon>Embryophyta</taxon>
        <taxon>Tracheophyta</taxon>
        <taxon>Spermatophyta</taxon>
        <taxon>Magnoliopsida</taxon>
        <taxon>eudicotyledons</taxon>
        <taxon>Gunneridae</taxon>
        <taxon>Pentapetalae</taxon>
        <taxon>asterids</taxon>
        <taxon>campanulids</taxon>
        <taxon>Asterales</taxon>
        <taxon>Asteraceae</taxon>
        <taxon>Cichorioideae</taxon>
        <taxon>Cichorieae</taxon>
        <taxon>Cichoriinae</taxon>
        <taxon>Cichorium</taxon>
    </lineage>
</organism>
<evidence type="ECO:0000313" key="2">
    <source>
        <dbReference type="Proteomes" id="UP001055811"/>
    </source>
</evidence>
<reference evidence="1 2" key="2">
    <citation type="journal article" date="2022" name="Mol. Ecol. Resour.">
        <title>The genomes of chicory, endive, great burdock and yacon provide insights into Asteraceae paleo-polyploidization history and plant inulin production.</title>
        <authorList>
            <person name="Fan W."/>
            <person name="Wang S."/>
            <person name="Wang H."/>
            <person name="Wang A."/>
            <person name="Jiang F."/>
            <person name="Liu H."/>
            <person name="Zhao H."/>
            <person name="Xu D."/>
            <person name="Zhang Y."/>
        </authorList>
    </citation>
    <scope>NUCLEOTIDE SEQUENCE [LARGE SCALE GENOMIC DNA]</scope>
    <source>
        <strain evidence="2">cv. Punajuju</strain>
        <tissue evidence="1">Leaves</tissue>
    </source>
</reference>
<gene>
    <name evidence="1" type="ORF">L2E82_10290</name>
</gene>
<dbReference type="EMBL" id="CM042010">
    <property type="protein sequence ID" value="KAI3780313.1"/>
    <property type="molecule type" value="Genomic_DNA"/>
</dbReference>
<protein>
    <submittedName>
        <fullName evidence="1">Uncharacterized protein</fullName>
    </submittedName>
</protein>
<evidence type="ECO:0000313" key="1">
    <source>
        <dbReference type="EMBL" id="KAI3780313.1"/>
    </source>
</evidence>